<sequence>MKIITRIWHGITRKEDADTYLNYLFDTGIKDYKAIKGNLSTKVLRRIDHDICHFMTITEWENVESIKEFAGEHFEKARYYKEDKQFLLEFEEHVTHFETYIVD</sequence>
<dbReference type="Proteomes" id="UP000236731">
    <property type="component" value="Unassembled WGS sequence"/>
</dbReference>
<dbReference type="AlphaFoldDB" id="A0A1H5UMY0"/>
<protein>
    <recommendedName>
        <fullName evidence="3">Antibiotic biosynthesis monooxygenase</fullName>
    </recommendedName>
</protein>
<reference evidence="2" key="1">
    <citation type="submission" date="2016-10" db="EMBL/GenBank/DDBJ databases">
        <authorList>
            <person name="Varghese N."/>
            <person name="Submissions S."/>
        </authorList>
    </citation>
    <scope>NUCLEOTIDE SEQUENCE [LARGE SCALE GENOMIC DNA]</scope>
    <source>
        <strain evidence="2">DSM 22361</strain>
    </source>
</reference>
<gene>
    <name evidence="1" type="ORF">SAMN05421877_102350</name>
</gene>
<dbReference type="EMBL" id="FNUT01000002">
    <property type="protein sequence ID" value="SEF76356.1"/>
    <property type="molecule type" value="Genomic_DNA"/>
</dbReference>
<keyword evidence="2" id="KW-1185">Reference proteome</keyword>
<evidence type="ECO:0000313" key="2">
    <source>
        <dbReference type="Proteomes" id="UP000236731"/>
    </source>
</evidence>
<dbReference type="InterPro" id="IPR011008">
    <property type="entry name" value="Dimeric_a/b-barrel"/>
</dbReference>
<dbReference type="RefSeq" id="WP_200818758.1">
    <property type="nucleotide sequence ID" value="NZ_CP049246.1"/>
</dbReference>
<accession>A0A1H5UMY0</accession>
<name>A0A1H5UMY0_9SPHI</name>
<proteinExistence type="predicted"/>
<organism evidence="1 2">
    <name type="scientific">Sphingobacterium lactis</name>
    <dbReference type="NCBI Taxonomy" id="797291"/>
    <lineage>
        <taxon>Bacteria</taxon>
        <taxon>Pseudomonadati</taxon>
        <taxon>Bacteroidota</taxon>
        <taxon>Sphingobacteriia</taxon>
        <taxon>Sphingobacteriales</taxon>
        <taxon>Sphingobacteriaceae</taxon>
        <taxon>Sphingobacterium</taxon>
    </lineage>
</organism>
<evidence type="ECO:0008006" key="3">
    <source>
        <dbReference type="Google" id="ProtNLM"/>
    </source>
</evidence>
<dbReference type="SUPFAM" id="SSF54909">
    <property type="entry name" value="Dimeric alpha+beta barrel"/>
    <property type="match status" value="1"/>
</dbReference>
<evidence type="ECO:0000313" key="1">
    <source>
        <dbReference type="EMBL" id="SEF76356.1"/>
    </source>
</evidence>